<gene>
    <name evidence="4" type="ORF">OM076_23335</name>
</gene>
<accession>A0A9X3MVL0</accession>
<evidence type="ECO:0000313" key="4">
    <source>
        <dbReference type="EMBL" id="MDA0163227.1"/>
    </source>
</evidence>
<dbReference type="PANTHER" id="PTHR35848:SF6">
    <property type="entry name" value="CUPIN TYPE-2 DOMAIN-CONTAINING PROTEIN"/>
    <property type="match status" value="1"/>
</dbReference>
<reference evidence="4" key="1">
    <citation type="submission" date="2022-10" db="EMBL/GenBank/DDBJ databases">
        <title>The WGS of Solirubrobacter ginsenosidimutans DSM 21036.</title>
        <authorList>
            <person name="Jiang Z."/>
        </authorList>
    </citation>
    <scope>NUCLEOTIDE SEQUENCE</scope>
    <source>
        <strain evidence="4">DSM 21036</strain>
    </source>
</reference>
<dbReference type="Pfam" id="PF07883">
    <property type="entry name" value="Cupin_2"/>
    <property type="match status" value="1"/>
</dbReference>
<dbReference type="Gene3D" id="2.60.120.10">
    <property type="entry name" value="Jelly Rolls"/>
    <property type="match status" value="1"/>
</dbReference>
<proteinExistence type="predicted"/>
<evidence type="ECO:0000259" key="3">
    <source>
        <dbReference type="Pfam" id="PF07883"/>
    </source>
</evidence>
<organism evidence="4 5">
    <name type="scientific">Solirubrobacter ginsenosidimutans</name>
    <dbReference type="NCBI Taxonomy" id="490573"/>
    <lineage>
        <taxon>Bacteria</taxon>
        <taxon>Bacillati</taxon>
        <taxon>Actinomycetota</taxon>
        <taxon>Thermoleophilia</taxon>
        <taxon>Solirubrobacterales</taxon>
        <taxon>Solirubrobacteraceae</taxon>
        <taxon>Solirubrobacter</taxon>
    </lineage>
</organism>
<dbReference type="InterPro" id="IPR051610">
    <property type="entry name" value="GPI/OXD"/>
</dbReference>
<evidence type="ECO:0000256" key="2">
    <source>
        <dbReference type="SAM" id="MobiDB-lite"/>
    </source>
</evidence>
<dbReference type="RefSeq" id="WP_270042469.1">
    <property type="nucleotide sequence ID" value="NZ_JAPDOD010000023.1"/>
</dbReference>
<evidence type="ECO:0000313" key="5">
    <source>
        <dbReference type="Proteomes" id="UP001149140"/>
    </source>
</evidence>
<dbReference type="InterPro" id="IPR014710">
    <property type="entry name" value="RmlC-like_jellyroll"/>
</dbReference>
<feature type="region of interest" description="Disordered" evidence="2">
    <location>
        <begin position="1"/>
        <end position="23"/>
    </location>
</feature>
<dbReference type="PANTHER" id="PTHR35848">
    <property type="entry name" value="OXALATE-BINDING PROTEIN"/>
    <property type="match status" value="1"/>
</dbReference>
<name>A0A9X3MVL0_9ACTN</name>
<dbReference type="InterPro" id="IPR011051">
    <property type="entry name" value="RmlC_Cupin_sf"/>
</dbReference>
<protein>
    <submittedName>
        <fullName evidence="4">Cupin domain-containing protein</fullName>
    </submittedName>
</protein>
<feature type="domain" description="Cupin type-2" evidence="3">
    <location>
        <begin position="16"/>
        <end position="81"/>
    </location>
</feature>
<sequence>MADFHSETMSVITNDMAPGEGPKLHRHPYEEVFVIVEGEATFTLGDETRVVRGGEPPLIASPNTAHAFKNTGEGRLITVDIHASPVFKTEWL</sequence>
<dbReference type="AlphaFoldDB" id="A0A9X3MVL0"/>
<dbReference type="EMBL" id="JAPDOD010000023">
    <property type="protein sequence ID" value="MDA0163227.1"/>
    <property type="molecule type" value="Genomic_DNA"/>
</dbReference>
<keyword evidence="1" id="KW-0479">Metal-binding</keyword>
<dbReference type="InterPro" id="IPR013096">
    <property type="entry name" value="Cupin_2"/>
</dbReference>
<keyword evidence="5" id="KW-1185">Reference proteome</keyword>
<comment type="caution">
    <text evidence="4">The sequence shown here is derived from an EMBL/GenBank/DDBJ whole genome shotgun (WGS) entry which is preliminary data.</text>
</comment>
<dbReference type="GO" id="GO:0046872">
    <property type="term" value="F:metal ion binding"/>
    <property type="evidence" value="ECO:0007669"/>
    <property type="project" value="UniProtKB-KW"/>
</dbReference>
<dbReference type="Proteomes" id="UP001149140">
    <property type="component" value="Unassembled WGS sequence"/>
</dbReference>
<dbReference type="SUPFAM" id="SSF51182">
    <property type="entry name" value="RmlC-like cupins"/>
    <property type="match status" value="1"/>
</dbReference>
<evidence type="ECO:0000256" key="1">
    <source>
        <dbReference type="ARBA" id="ARBA00022723"/>
    </source>
</evidence>